<feature type="region of interest" description="Disordered" evidence="12">
    <location>
        <begin position="1445"/>
        <end position="1549"/>
    </location>
</feature>
<dbReference type="CDD" id="cd22667">
    <property type="entry name" value="FHA_NBN"/>
    <property type="match status" value="1"/>
</dbReference>
<dbReference type="FunFam" id="2.60.200.20:FF:000017">
    <property type="entry name" value="Nibrin"/>
    <property type="match status" value="1"/>
</dbReference>
<dbReference type="GO" id="GO:0051321">
    <property type="term" value="P:meiotic cell cycle"/>
    <property type="evidence" value="ECO:0007669"/>
    <property type="project" value="UniProtKB-KW"/>
</dbReference>
<dbReference type="Pfam" id="PF16508">
    <property type="entry name" value="NIBRIN_BRCT_II"/>
    <property type="match status" value="1"/>
</dbReference>
<dbReference type="GO" id="GO:0003684">
    <property type="term" value="F:damaged DNA binding"/>
    <property type="evidence" value="ECO:0007669"/>
    <property type="project" value="TreeGrafter"/>
</dbReference>
<dbReference type="GO" id="GO:0000724">
    <property type="term" value="P:double-strand break repair via homologous recombination"/>
    <property type="evidence" value="ECO:0007669"/>
    <property type="project" value="TreeGrafter"/>
</dbReference>
<dbReference type="Proteomes" id="UP001159428">
    <property type="component" value="Unassembled WGS sequence"/>
</dbReference>
<evidence type="ECO:0000256" key="11">
    <source>
        <dbReference type="PROSITE-ProRule" id="PRU00267"/>
    </source>
</evidence>
<dbReference type="Gene3D" id="3.40.50.10190">
    <property type="entry name" value="BRCT domain"/>
    <property type="match status" value="1"/>
</dbReference>
<dbReference type="InterPro" id="IPR000253">
    <property type="entry name" value="FHA_dom"/>
</dbReference>
<dbReference type="InterPro" id="IPR013908">
    <property type="entry name" value="Nibrin_C"/>
</dbReference>
<evidence type="ECO:0000259" key="14">
    <source>
        <dbReference type="PROSITE" id="PS50118"/>
    </source>
</evidence>
<evidence type="ECO:0000256" key="10">
    <source>
        <dbReference type="ARBA" id="ARBA00044757"/>
    </source>
</evidence>
<dbReference type="SMART" id="SM00398">
    <property type="entry name" value="HMG"/>
    <property type="match status" value="1"/>
</dbReference>
<keyword evidence="7 11" id="KW-0539">Nucleus</keyword>
<keyword evidence="16" id="KW-1185">Reference proteome</keyword>
<comment type="similarity">
    <text evidence="10">Belongs to the Nibrin family.</text>
</comment>
<dbReference type="Pfam" id="PF00498">
    <property type="entry name" value="FHA"/>
    <property type="match status" value="1"/>
</dbReference>
<evidence type="ECO:0000256" key="7">
    <source>
        <dbReference type="ARBA" id="ARBA00023242"/>
    </source>
</evidence>
<feature type="DNA-binding region" description="HMG box" evidence="11">
    <location>
        <begin position="1550"/>
        <end position="1618"/>
    </location>
</feature>
<dbReference type="SMART" id="SM01348">
    <property type="entry name" value="Nbs1_C"/>
    <property type="match status" value="1"/>
</dbReference>
<organism evidence="15 16">
    <name type="scientific">Pocillopora meandrina</name>
    <dbReference type="NCBI Taxonomy" id="46732"/>
    <lineage>
        <taxon>Eukaryota</taxon>
        <taxon>Metazoa</taxon>
        <taxon>Cnidaria</taxon>
        <taxon>Anthozoa</taxon>
        <taxon>Hexacorallia</taxon>
        <taxon>Scleractinia</taxon>
        <taxon>Astrocoeniina</taxon>
        <taxon>Pocilloporidae</taxon>
        <taxon>Pocillopora</taxon>
    </lineage>
</organism>
<evidence type="ECO:0000256" key="6">
    <source>
        <dbReference type="ARBA" id="ARBA00023204"/>
    </source>
</evidence>
<keyword evidence="5" id="KW-0227">DNA damage</keyword>
<dbReference type="PANTHER" id="PTHR12162">
    <property type="entry name" value="NIBRIN-RELATED"/>
    <property type="match status" value="1"/>
</dbReference>
<dbReference type="SUPFAM" id="SSF52113">
    <property type="entry name" value="BRCT domain"/>
    <property type="match status" value="1"/>
</dbReference>
<feature type="domain" description="FHA" evidence="13">
    <location>
        <begin position="20"/>
        <end position="85"/>
    </location>
</feature>
<dbReference type="GO" id="GO:0007095">
    <property type="term" value="P:mitotic G2 DNA damage checkpoint signaling"/>
    <property type="evidence" value="ECO:0007669"/>
    <property type="project" value="InterPro"/>
</dbReference>
<feature type="compositionally biased region" description="Basic and acidic residues" evidence="12">
    <location>
        <begin position="1516"/>
        <end position="1527"/>
    </location>
</feature>
<feature type="region of interest" description="Disordered" evidence="12">
    <location>
        <begin position="1392"/>
        <end position="1419"/>
    </location>
</feature>
<dbReference type="Pfam" id="PF08599">
    <property type="entry name" value="Nbs1_C"/>
    <property type="match status" value="1"/>
</dbReference>
<dbReference type="CDD" id="cd17741">
    <property type="entry name" value="BRCT_nibrin"/>
    <property type="match status" value="1"/>
</dbReference>
<evidence type="ECO:0000256" key="3">
    <source>
        <dbReference type="ARBA" id="ARBA00020013"/>
    </source>
</evidence>
<feature type="compositionally biased region" description="Polar residues" evidence="12">
    <location>
        <begin position="1397"/>
        <end position="1419"/>
    </location>
</feature>
<dbReference type="PROSITE" id="PS50006">
    <property type="entry name" value="FHA_DOMAIN"/>
    <property type="match status" value="1"/>
</dbReference>
<dbReference type="InterPro" id="IPR036420">
    <property type="entry name" value="BRCT_dom_sf"/>
</dbReference>
<dbReference type="Gene3D" id="2.60.200.20">
    <property type="match status" value="1"/>
</dbReference>
<evidence type="ECO:0000256" key="12">
    <source>
        <dbReference type="SAM" id="MobiDB-lite"/>
    </source>
</evidence>
<keyword evidence="4" id="KW-0158">Chromosome</keyword>
<dbReference type="SUPFAM" id="SSF49879">
    <property type="entry name" value="SMAD/FHA domain"/>
    <property type="match status" value="1"/>
</dbReference>
<sequence length="1753" mass="190094">MWILQGPQGSSHLENTGILLTVGVDHVVGRKDCPILIQGDASISRKHSVLTVQHDVAHLNDPNKRSQVVLQDCSKYGTSVNGVKVRGTVNLKSGDELLFGKNNSYYMLKYSPLVVCTSCLDEKKKEVLKSEIHELGGHLVNDWRQGIVSHLVMDELTFTIKVIHALAECRPIVKPSYFGNVIEAGNIRSTIPAAESYLPLLKEETISSQDASFLPNEARKTLFKGKTFIFISKKQYKRVHYAVESSGGITLLRDNPGSENDDFLVSGNVCVMMVDTKDQSTLPVTSQQWILHVTETLRRNKCRPIPESELGLALLFISLDKYCNPSLAAVPSLTQNLVSQSFQAVEVMSERVYSEQLTVQEFKKPPIPVRPKKEDRTQSSNVQQSSNTLKTVNTGEKRSTSNERFVNSYSVSPAKKRKIMEVENSSSLVAESLDVSKHEENIWDDVKLALEVPNSVVADSLEVKRNSSRESDLKPQDRKDLMNGIDNVADIVDIGEKSHVIVDELRDCEEMYLKEVEHGGTPWLCTKEDLKSKEVGGKDKGFFCESVKLPLEIENPSSLEAHNEEGTDDMWKNLYVPAGYFCSRVPQKVSRNDVFQDDESHLPRDLMVVNQMSLVVRTHISVAAIQKTQQNTTNKNFKKFKKQLYPGSRSSLPRIIGGSDLAVHQTSERLDNDEWFVEAREADVERQRDERRADELFRWEDKPTKYAHIFSEETVGVMATDSGTNAIADFDIDEVIDWDKHDIPSKDIEFDQLQSLNVAGSNVVSTPTTQSSATSSRNSGGNEGLVLDRSLHHSRDPGTAIVSLPQVPQSSAINPVFPGDPSSLLNDIRQEYLHVQSIVGRSRTPPTPTFPSENFDLPPITPPGSMHGHSTFTVGQQPLRMALLANLNRPATVQPPMPSFVQTNLPPSMNNVSMNPQLQSMGSDSNIEQLIDEIVERDMPQGVSEPIVFTPQVPQEPNPSTAHLQMASDALQKGISSGPVRSSSPGQLSVAPSVSAVKNTLPLGVVTGGSPLNSASSPGSPLASSRSPSPNVKQTNHAGKLSASVRSTNQSVRHPSPSMQPGSPLQNMGGLSPSQSSVKATRTFSSHSPQILTSSKMLQMAVPSVVASSSSKAGSSLSQFGINSAKLAQSNVPIKSNVEGTGVHSQGSRITTSVPVVQSTSLQIQGENMATHNIGVSGTNPNNMSTQKILQGTIINPVATQSGVKHNQTNPLQAFTSNPALLSQLVKAIGQPKQQGPTSQIVASTGNIQTGQPLICYVVPQNPTSGAQSSQVTKSSLPVATSNQPVKMILVNTNSTLKSPVSVKQQPTKMTLMNAANPGLNSKNVLSLSQHGGANAQLEAISNPSIGNLLSYAKSDPLSLSGVNGEAILAQNNAEPFMQLGTTVQKISPGLFVNSPHGKQSSTTIGSTQPSSIPLQQTPLPGSGNVVQITFVNEATAISQVVAATPSSTLSSTSGTSQAVSQASIKPSAPGPAEDQMSSPHVALSSSTEQMISGNHQDSDDEDDDDSTPLSQVAESLKKVTGADDVKRKKKKKKDKGTKRKKREKDGLELNKPLTAYELFFKETQATIRSKNSVAQFEEIKKIVDQMWENLNENNKKALQEKAQQEYKKSQEEHQARKFLQEEEPTVKLRKIDRADSISSPSVGIPGTLEPNKDTSAVAVGKPLSRTLSQTPMAGKPVATVPPMAANKAPTGTTTQSTVSTKAKKSKVTVKPITKRMCLCDGCNKPASTTKERGTQYCSNECIVKHCRYKSSN</sequence>
<dbReference type="Gene3D" id="3.40.50.10980">
    <property type="entry name" value="Nibrin, BRCT2 domain"/>
    <property type="match status" value="1"/>
</dbReference>
<feature type="domain" description="HMG box" evidence="14">
    <location>
        <begin position="1550"/>
        <end position="1618"/>
    </location>
</feature>
<evidence type="ECO:0000259" key="13">
    <source>
        <dbReference type="PROSITE" id="PS50006"/>
    </source>
</evidence>
<dbReference type="InterPro" id="IPR009071">
    <property type="entry name" value="HMG_box_dom"/>
</dbReference>
<comment type="caution">
    <text evidence="15">The sequence shown here is derived from an EMBL/GenBank/DDBJ whole genome shotgun (WGS) entry which is preliminary data.</text>
</comment>
<keyword evidence="6" id="KW-0234">DNA repair</keyword>
<dbReference type="EMBL" id="CALNXJ010000001">
    <property type="protein sequence ID" value="CAH3031741.1"/>
    <property type="molecule type" value="Genomic_DNA"/>
</dbReference>
<reference evidence="15 16" key="1">
    <citation type="submission" date="2022-05" db="EMBL/GenBank/DDBJ databases">
        <authorList>
            <consortium name="Genoscope - CEA"/>
            <person name="William W."/>
        </authorList>
    </citation>
    <scope>NUCLEOTIDE SEQUENCE [LARGE SCALE GENOMIC DNA]</scope>
</reference>
<evidence type="ECO:0000256" key="5">
    <source>
        <dbReference type="ARBA" id="ARBA00022763"/>
    </source>
</evidence>
<feature type="region of interest" description="Disordered" evidence="12">
    <location>
        <begin position="762"/>
        <end position="786"/>
    </location>
</feature>
<dbReference type="InterPro" id="IPR032429">
    <property type="entry name" value="Nibrin_BRCT2"/>
</dbReference>
<dbReference type="GO" id="GO:0016605">
    <property type="term" value="C:PML body"/>
    <property type="evidence" value="ECO:0007669"/>
    <property type="project" value="UniProtKB-SubCell"/>
</dbReference>
<feature type="compositionally biased region" description="Polar residues" evidence="12">
    <location>
        <begin position="1044"/>
        <end position="1066"/>
    </location>
</feature>
<dbReference type="GO" id="GO:0030870">
    <property type="term" value="C:Mre11 complex"/>
    <property type="evidence" value="ECO:0007669"/>
    <property type="project" value="InterPro"/>
</dbReference>
<dbReference type="FunFam" id="3.40.50.10980:FF:000001">
    <property type="entry name" value="Nibrin"/>
    <property type="match status" value="1"/>
</dbReference>
<dbReference type="InterPro" id="IPR008984">
    <property type="entry name" value="SMAD_FHA_dom_sf"/>
</dbReference>
<feature type="region of interest" description="Disordered" evidence="12">
    <location>
        <begin position="1637"/>
        <end position="1656"/>
    </location>
</feature>
<dbReference type="GO" id="GO:0005694">
    <property type="term" value="C:chromosome"/>
    <property type="evidence" value="ECO:0007669"/>
    <property type="project" value="UniProtKB-SubCell"/>
</dbReference>
<gene>
    <name evidence="15" type="ORF">PMEA_00000546</name>
</gene>
<evidence type="ECO:0000256" key="8">
    <source>
        <dbReference type="ARBA" id="ARBA00023254"/>
    </source>
</evidence>
<feature type="region of interest" description="Disordered" evidence="12">
    <location>
        <begin position="364"/>
        <end position="405"/>
    </location>
</feature>
<feature type="compositionally biased region" description="Basic residues" evidence="12">
    <location>
        <begin position="1528"/>
        <end position="1543"/>
    </location>
</feature>
<dbReference type="InterPro" id="IPR040227">
    <property type="entry name" value="Nibrin-rel"/>
</dbReference>
<evidence type="ECO:0000313" key="15">
    <source>
        <dbReference type="EMBL" id="CAH3031741.1"/>
    </source>
</evidence>
<feature type="region of interest" description="Disordered" evidence="12">
    <location>
        <begin position="1667"/>
        <end position="1704"/>
    </location>
</feature>
<feature type="compositionally biased region" description="Polar residues" evidence="12">
    <location>
        <begin position="1072"/>
        <end position="1086"/>
    </location>
</feature>
<evidence type="ECO:0000256" key="1">
    <source>
        <dbReference type="ARBA" id="ARBA00004286"/>
    </source>
</evidence>
<accession>A0AAU9VNI6</accession>
<keyword evidence="11" id="KW-0238">DNA-binding</keyword>
<dbReference type="InterPro" id="IPR036910">
    <property type="entry name" value="HMG_box_dom_sf"/>
</dbReference>
<keyword evidence="9" id="KW-0131">Cell cycle</keyword>
<evidence type="ECO:0000256" key="4">
    <source>
        <dbReference type="ARBA" id="ARBA00022454"/>
    </source>
</evidence>
<protein>
    <recommendedName>
        <fullName evidence="3">Nibrin</fullName>
    </recommendedName>
</protein>
<proteinExistence type="inferred from homology"/>
<feature type="compositionally biased region" description="Low complexity" evidence="12">
    <location>
        <begin position="765"/>
        <end position="776"/>
    </location>
</feature>
<name>A0AAU9VNI6_9CNID</name>
<comment type="subcellular location">
    <subcellularLocation>
        <location evidence="1">Chromosome</location>
    </subcellularLocation>
    <subcellularLocation>
        <location evidence="2">Nucleus</location>
        <location evidence="2">PML body</location>
    </subcellularLocation>
</comment>
<keyword evidence="8" id="KW-0469">Meiosis</keyword>
<evidence type="ECO:0000256" key="2">
    <source>
        <dbReference type="ARBA" id="ARBA00004322"/>
    </source>
</evidence>
<feature type="compositionally biased region" description="Low complexity" evidence="12">
    <location>
        <begin position="1445"/>
        <end position="1457"/>
    </location>
</feature>
<feature type="compositionally biased region" description="Low complexity" evidence="12">
    <location>
        <begin position="1009"/>
        <end position="1031"/>
    </location>
</feature>
<evidence type="ECO:0000313" key="16">
    <source>
        <dbReference type="Proteomes" id="UP001159428"/>
    </source>
</evidence>
<dbReference type="PANTHER" id="PTHR12162:SF0">
    <property type="entry name" value="NIBRIN"/>
    <property type="match status" value="1"/>
</dbReference>
<dbReference type="SUPFAM" id="SSF47095">
    <property type="entry name" value="HMG-box"/>
    <property type="match status" value="1"/>
</dbReference>
<feature type="compositionally biased region" description="Low complexity" evidence="12">
    <location>
        <begin position="1691"/>
        <end position="1701"/>
    </location>
</feature>
<evidence type="ECO:0000256" key="9">
    <source>
        <dbReference type="ARBA" id="ARBA00023306"/>
    </source>
</evidence>
<feature type="region of interest" description="Disordered" evidence="12">
    <location>
        <begin position="1008"/>
        <end position="1086"/>
    </location>
</feature>
<feature type="compositionally biased region" description="Polar residues" evidence="12">
    <location>
        <begin position="1476"/>
        <end position="1496"/>
    </location>
</feature>
<dbReference type="Pfam" id="PF00505">
    <property type="entry name" value="HMG_box"/>
    <property type="match status" value="1"/>
</dbReference>
<dbReference type="InterPro" id="IPR043014">
    <property type="entry name" value="Nibrin_BRCT2_sf"/>
</dbReference>
<feature type="compositionally biased region" description="Low complexity" evidence="12">
    <location>
        <begin position="378"/>
        <end position="387"/>
    </location>
</feature>
<dbReference type="Gene3D" id="1.10.30.10">
    <property type="entry name" value="High mobility group box domain"/>
    <property type="match status" value="1"/>
</dbReference>
<dbReference type="PROSITE" id="PS50118">
    <property type="entry name" value="HMG_BOX_2"/>
    <property type="match status" value="1"/>
</dbReference>